<reference evidence="2" key="1">
    <citation type="journal article" date="2014" name="Int. J. Syst. Evol. Microbiol.">
        <title>Complete genome sequence of Corynebacterium casei LMG S-19264T (=DSM 44701T), isolated from a smear-ripened cheese.</title>
        <authorList>
            <consortium name="US DOE Joint Genome Institute (JGI-PGF)"/>
            <person name="Walter F."/>
            <person name="Albersmeier A."/>
            <person name="Kalinowski J."/>
            <person name="Ruckert C."/>
        </authorList>
    </citation>
    <scope>NUCLEOTIDE SEQUENCE</scope>
    <source>
        <strain evidence="2">VKM Ac-1020</strain>
    </source>
</reference>
<feature type="domain" description="Phosphoribosyltransferase" evidence="1">
    <location>
        <begin position="11"/>
        <end position="178"/>
    </location>
</feature>
<keyword evidence="3" id="KW-1185">Reference proteome</keyword>
<evidence type="ECO:0000313" key="2">
    <source>
        <dbReference type="EMBL" id="GLJ62304.1"/>
    </source>
</evidence>
<protein>
    <recommendedName>
        <fullName evidence="1">Phosphoribosyltransferase domain-containing protein</fullName>
    </recommendedName>
</protein>
<dbReference type="Gene3D" id="3.30.1310.20">
    <property type="entry name" value="PRTase-like"/>
    <property type="match status" value="1"/>
</dbReference>
<evidence type="ECO:0000313" key="3">
    <source>
        <dbReference type="Proteomes" id="UP001142462"/>
    </source>
</evidence>
<name>A0A9W6LWZ5_9MICO</name>
<dbReference type="RefSeq" id="WP_271173997.1">
    <property type="nucleotide sequence ID" value="NZ_BSEJ01000012.1"/>
</dbReference>
<dbReference type="Proteomes" id="UP001142462">
    <property type="component" value="Unassembled WGS sequence"/>
</dbReference>
<comment type="caution">
    <text evidence="2">The sequence shown here is derived from an EMBL/GenBank/DDBJ whole genome shotgun (WGS) entry which is preliminary data.</text>
</comment>
<dbReference type="InterPro" id="IPR000836">
    <property type="entry name" value="PRTase_dom"/>
</dbReference>
<dbReference type="AlphaFoldDB" id="A0A9W6LWZ5"/>
<proteinExistence type="predicted"/>
<dbReference type="EMBL" id="BSEJ01000012">
    <property type="protein sequence ID" value="GLJ62304.1"/>
    <property type="molecule type" value="Genomic_DNA"/>
</dbReference>
<organism evidence="2 3">
    <name type="scientific">Microbacterium barkeri</name>
    <dbReference type="NCBI Taxonomy" id="33917"/>
    <lineage>
        <taxon>Bacteria</taxon>
        <taxon>Bacillati</taxon>
        <taxon>Actinomycetota</taxon>
        <taxon>Actinomycetes</taxon>
        <taxon>Micrococcales</taxon>
        <taxon>Microbacteriaceae</taxon>
        <taxon>Microbacterium</taxon>
    </lineage>
</organism>
<dbReference type="Pfam" id="PF00156">
    <property type="entry name" value="Pribosyltran"/>
    <property type="match status" value="1"/>
</dbReference>
<sequence length="217" mass="22721">MRTDRFADRAEAGRALADLLADLRGTPDLLVLGLPRGGVPVAAEVARALGAELDVLVARKLGHPAQPEVAMGAIAAVGRDDLAAVENPAIADPLAVAGVRADEEVELRRRQRAYRDGRPPVRIDGRVVVLVDDGLATGATMRAAVAAVRAGSPARVIVAVPVALGTTADDIAREADEVVCAWAAEGLWAVGAAYDHFDQTSDDEVRELLARALRDMS</sequence>
<dbReference type="SUPFAM" id="SSF53271">
    <property type="entry name" value="PRTase-like"/>
    <property type="match status" value="1"/>
</dbReference>
<dbReference type="CDD" id="cd06223">
    <property type="entry name" value="PRTases_typeI"/>
    <property type="match status" value="1"/>
</dbReference>
<dbReference type="Gene3D" id="3.40.50.2020">
    <property type="match status" value="1"/>
</dbReference>
<reference evidence="2" key="2">
    <citation type="submission" date="2023-01" db="EMBL/GenBank/DDBJ databases">
        <authorList>
            <person name="Sun Q."/>
            <person name="Evtushenko L."/>
        </authorList>
    </citation>
    <scope>NUCLEOTIDE SEQUENCE</scope>
    <source>
        <strain evidence="2">VKM Ac-1020</strain>
    </source>
</reference>
<dbReference type="InterPro" id="IPR029057">
    <property type="entry name" value="PRTase-like"/>
</dbReference>
<evidence type="ECO:0000259" key="1">
    <source>
        <dbReference type="Pfam" id="PF00156"/>
    </source>
</evidence>
<accession>A0A9W6LWZ5</accession>
<gene>
    <name evidence="2" type="ORF">GCM10017576_24340</name>
</gene>